<evidence type="ECO:0000313" key="3">
    <source>
        <dbReference type="Proteomes" id="UP000023152"/>
    </source>
</evidence>
<evidence type="ECO:0000256" key="1">
    <source>
        <dbReference type="SAM" id="MobiDB-lite"/>
    </source>
</evidence>
<feature type="region of interest" description="Disordered" evidence="1">
    <location>
        <begin position="1"/>
        <end position="57"/>
    </location>
</feature>
<dbReference type="EMBL" id="ASPP01047457">
    <property type="protein sequence ID" value="ETN98162.1"/>
    <property type="molecule type" value="Genomic_DNA"/>
</dbReference>
<sequence length="209" mass="23103">NNNNNNNNDRGNHFMSKPATSLLDIARQSDEEEKSQLQTSATKPTLQLESQSNTSSTIAHTLMSEQTSALVTMPNNEESETKSQSEHKNKGAVDRFGTKETDGHWSKKRALAANFKHPGNHDHVPPLIRVGEHANSNSSSNSNNNNNNNNNGWASDQSNPNESGINEQKRDDKDKPHLDDSYSISTTATNDRNHPTEVRGRGGKDLQTF</sequence>
<feature type="region of interest" description="Disordered" evidence="1">
    <location>
        <begin position="72"/>
        <end position="209"/>
    </location>
</feature>
<feature type="compositionally biased region" description="Low complexity" evidence="1">
    <location>
        <begin position="135"/>
        <end position="151"/>
    </location>
</feature>
<proteinExistence type="predicted"/>
<accession>X6L878</accession>
<reference evidence="2 3" key="1">
    <citation type="journal article" date="2013" name="Curr. Biol.">
        <title>The Genome of the Foraminiferan Reticulomyxa filosa.</title>
        <authorList>
            <person name="Glockner G."/>
            <person name="Hulsmann N."/>
            <person name="Schleicher M."/>
            <person name="Noegel A.A."/>
            <person name="Eichinger L."/>
            <person name="Gallinger C."/>
            <person name="Pawlowski J."/>
            <person name="Sierra R."/>
            <person name="Euteneuer U."/>
            <person name="Pillet L."/>
            <person name="Moustafa A."/>
            <person name="Platzer M."/>
            <person name="Groth M."/>
            <person name="Szafranski K."/>
            <person name="Schliwa M."/>
        </authorList>
    </citation>
    <scope>NUCLEOTIDE SEQUENCE [LARGE SCALE GENOMIC DNA]</scope>
</reference>
<protein>
    <submittedName>
        <fullName evidence="2">Uncharacterized protein</fullName>
    </submittedName>
</protein>
<evidence type="ECO:0000313" key="2">
    <source>
        <dbReference type="EMBL" id="ETN98162.1"/>
    </source>
</evidence>
<feature type="non-terminal residue" evidence="2">
    <location>
        <position position="1"/>
    </location>
</feature>
<dbReference type="Proteomes" id="UP000023152">
    <property type="component" value="Unassembled WGS sequence"/>
</dbReference>
<comment type="caution">
    <text evidence="2">The sequence shown here is derived from an EMBL/GenBank/DDBJ whole genome shotgun (WGS) entry which is preliminary data.</text>
</comment>
<feature type="compositionally biased region" description="Basic and acidic residues" evidence="1">
    <location>
        <begin position="191"/>
        <end position="209"/>
    </location>
</feature>
<gene>
    <name evidence="2" type="ORF">RFI_39352</name>
</gene>
<feature type="compositionally biased region" description="Basic and acidic residues" evidence="1">
    <location>
        <begin position="167"/>
        <end position="180"/>
    </location>
</feature>
<dbReference type="AlphaFoldDB" id="X6L878"/>
<feature type="compositionally biased region" description="Polar residues" evidence="1">
    <location>
        <begin position="152"/>
        <end position="166"/>
    </location>
</feature>
<feature type="compositionally biased region" description="Basic and acidic residues" evidence="1">
    <location>
        <begin position="79"/>
        <end position="105"/>
    </location>
</feature>
<organism evidence="2 3">
    <name type="scientific">Reticulomyxa filosa</name>
    <dbReference type="NCBI Taxonomy" id="46433"/>
    <lineage>
        <taxon>Eukaryota</taxon>
        <taxon>Sar</taxon>
        <taxon>Rhizaria</taxon>
        <taxon>Retaria</taxon>
        <taxon>Foraminifera</taxon>
        <taxon>Monothalamids</taxon>
        <taxon>Reticulomyxidae</taxon>
        <taxon>Reticulomyxa</taxon>
    </lineage>
</organism>
<keyword evidence="3" id="KW-1185">Reference proteome</keyword>
<name>X6L878_RETFI</name>
<feature type="compositionally biased region" description="Polar residues" evidence="1">
    <location>
        <begin position="36"/>
        <end position="57"/>
    </location>
</feature>